<evidence type="ECO:0000313" key="3">
    <source>
        <dbReference type="Proteomes" id="UP000324222"/>
    </source>
</evidence>
<feature type="compositionally biased region" description="Basic and acidic residues" evidence="1">
    <location>
        <begin position="62"/>
        <end position="71"/>
    </location>
</feature>
<gene>
    <name evidence="2" type="ORF">E2C01_046379</name>
</gene>
<feature type="compositionally biased region" description="Polar residues" evidence="1">
    <location>
        <begin position="44"/>
        <end position="53"/>
    </location>
</feature>
<reference evidence="2 3" key="1">
    <citation type="submission" date="2019-05" db="EMBL/GenBank/DDBJ databases">
        <title>Another draft genome of Portunus trituberculatus and its Hox gene families provides insights of decapod evolution.</title>
        <authorList>
            <person name="Jeong J.-H."/>
            <person name="Song I."/>
            <person name="Kim S."/>
            <person name="Choi T."/>
            <person name="Kim D."/>
            <person name="Ryu S."/>
            <person name="Kim W."/>
        </authorList>
    </citation>
    <scope>NUCLEOTIDE SEQUENCE [LARGE SCALE GENOMIC DNA]</scope>
    <source>
        <tissue evidence="2">Muscle</tissue>
    </source>
</reference>
<dbReference type="AlphaFoldDB" id="A0A5B7G5U6"/>
<proteinExistence type="predicted"/>
<feature type="region of interest" description="Disordered" evidence="1">
    <location>
        <begin position="34"/>
        <end position="53"/>
    </location>
</feature>
<evidence type="ECO:0000313" key="2">
    <source>
        <dbReference type="EMBL" id="MPC52508.1"/>
    </source>
</evidence>
<organism evidence="2 3">
    <name type="scientific">Portunus trituberculatus</name>
    <name type="common">Swimming crab</name>
    <name type="synonym">Neptunus trituberculatus</name>
    <dbReference type="NCBI Taxonomy" id="210409"/>
    <lineage>
        <taxon>Eukaryota</taxon>
        <taxon>Metazoa</taxon>
        <taxon>Ecdysozoa</taxon>
        <taxon>Arthropoda</taxon>
        <taxon>Crustacea</taxon>
        <taxon>Multicrustacea</taxon>
        <taxon>Malacostraca</taxon>
        <taxon>Eumalacostraca</taxon>
        <taxon>Eucarida</taxon>
        <taxon>Decapoda</taxon>
        <taxon>Pleocyemata</taxon>
        <taxon>Brachyura</taxon>
        <taxon>Eubrachyura</taxon>
        <taxon>Portunoidea</taxon>
        <taxon>Portunidae</taxon>
        <taxon>Portuninae</taxon>
        <taxon>Portunus</taxon>
    </lineage>
</organism>
<comment type="caution">
    <text evidence="2">The sequence shown here is derived from an EMBL/GenBank/DDBJ whole genome shotgun (WGS) entry which is preliminary data.</text>
</comment>
<dbReference type="Proteomes" id="UP000324222">
    <property type="component" value="Unassembled WGS sequence"/>
</dbReference>
<evidence type="ECO:0000256" key="1">
    <source>
        <dbReference type="SAM" id="MobiDB-lite"/>
    </source>
</evidence>
<name>A0A5B7G5U6_PORTR</name>
<dbReference type="EMBL" id="VSRR010010931">
    <property type="protein sequence ID" value="MPC52508.1"/>
    <property type="molecule type" value="Genomic_DNA"/>
</dbReference>
<feature type="region of interest" description="Disordered" evidence="1">
    <location>
        <begin position="59"/>
        <end position="89"/>
    </location>
</feature>
<sequence length="89" mass="9994">MTLVIDAVLQITSADDYLITDAFHLLIRSEWTHETKQQQQQQQTRSRSLPTLPQLTAAQVERNSEEARCVREPANSSQVAGEGRDNTGN</sequence>
<accession>A0A5B7G5U6</accession>
<protein>
    <submittedName>
        <fullName evidence="2">Uncharacterized protein</fullName>
    </submittedName>
</protein>
<keyword evidence="3" id="KW-1185">Reference proteome</keyword>